<evidence type="ECO:0000313" key="3">
    <source>
        <dbReference type="EMBL" id="KAA3802480.1"/>
    </source>
</evidence>
<gene>
    <name evidence="5" type="ORF">DWX70_09945</name>
    <name evidence="4" type="ORF">DYI28_07010</name>
    <name evidence="3" type="ORF">F3F51_18440</name>
</gene>
<evidence type="ECO:0000313" key="6">
    <source>
        <dbReference type="Proteomes" id="UP000266492"/>
    </source>
</evidence>
<sequence length="106" mass="12124">MSVTYRASINNLPDKSRSSAGRTVHEGHGNRNGTDEVIRTDNGSIQSHLLCPVLLLLFITEIILLLTLLYSSLLYSTGFHWLFPLYWWAFQRFVHPSPNTLIFVSF</sequence>
<proteinExistence type="predicted"/>
<dbReference type="Proteomes" id="UP000318823">
    <property type="component" value="Chromosome"/>
</dbReference>
<evidence type="ECO:0000313" key="7">
    <source>
        <dbReference type="Proteomes" id="UP000318823"/>
    </source>
</evidence>
<reference evidence="4" key="2">
    <citation type="journal article" date="2018" name="Nature">
        <title>Human gut bacteria contain acquired interbacterial defence systems.</title>
        <authorList>
            <person name="Ross B.D."/>
            <person name="Verster A.J."/>
            <person name="Radey M.C."/>
            <person name="Schmidtke D.T."/>
            <person name="Pope C.E."/>
            <person name="Hoffman L.R."/>
            <person name="Hajjar A."/>
            <person name="Peterson S.B."/>
            <person name="Borenstein E."/>
            <person name="Mougous J."/>
        </authorList>
    </citation>
    <scope>NUCLEOTIDE SEQUENCE</scope>
    <source>
        <strain evidence="4">3725 D1 iv</strain>
    </source>
</reference>
<dbReference type="AlphaFoldDB" id="A0A3D2LVN9"/>
<protein>
    <submittedName>
        <fullName evidence="3">Uncharacterized protein</fullName>
    </submittedName>
</protein>
<name>A0A3D2LVN9_BACOV</name>
<evidence type="ECO:0000256" key="1">
    <source>
        <dbReference type="SAM" id="MobiDB-lite"/>
    </source>
</evidence>
<feature type="transmembrane region" description="Helical" evidence="2">
    <location>
        <begin position="49"/>
        <end position="75"/>
    </location>
</feature>
<keyword evidence="2" id="KW-0472">Membrane</keyword>
<reference evidence="5 6" key="3">
    <citation type="submission" date="2018-08" db="EMBL/GenBank/DDBJ databases">
        <title>A genome reference for cultivated species of the human gut microbiota.</title>
        <authorList>
            <person name="Zou Y."/>
            <person name="Xue W."/>
            <person name="Luo G."/>
        </authorList>
    </citation>
    <scope>NUCLEOTIDE SEQUENCE [LARGE SCALE GENOMIC DNA]</scope>
    <source>
        <strain evidence="5 6">AF20-9LB</strain>
    </source>
</reference>
<keyword evidence="2" id="KW-0812">Transmembrane</keyword>
<reference evidence="3 8" key="4">
    <citation type="journal article" date="2019" name="Nat. Med.">
        <title>A library of human gut bacterial isolates paired with longitudinal multiomics data enables mechanistic microbiome research.</title>
        <authorList>
            <person name="Poyet M."/>
            <person name="Groussin M."/>
            <person name="Gibbons S.M."/>
            <person name="Avila-Pacheco J."/>
            <person name="Jiang X."/>
            <person name="Kearney S.M."/>
            <person name="Perrotta A.R."/>
            <person name="Berdy B."/>
            <person name="Zhao S."/>
            <person name="Lieberman T.D."/>
            <person name="Swanson P.K."/>
            <person name="Smith M."/>
            <person name="Roesemann S."/>
            <person name="Alexander J.E."/>
            <person name="Rich S.A."/>
            <person name="Livny J."/>
            <person name="Vlamakis H."/>
            <person name="Clish C."/>
            <person name="Bullock K."/>
            <person name="Deik A."/>
            <person name="Scott J."/>
            <person name="Pierce K.A."/>
            <person name="Xavier R.J."/>
            <person name="Alm E.J."/>
        </authorList>
    </citation>
    <scope>NUCLEOTIDE SEQUENCE [LARGE SCALE GENOMIC DNA]</scope>
    <source>
        <strain evidence="3 8">BIOML-A183</strain>
    </source>
</reference>
<organism evidence="3 8">
    <name type="scientific">Bacteroides ovatus</name>
    <dbReference type="NCBI Taxonomy" id="28116"/>
    <lineage>
        <taxon>Bacteria</taxon>
        <taxon>Pseudomonadati</taxon>
        <taxon>Bacteroidota</taxon>
        <taxon>Bacteroidia</taxon>
        <taxon>Bacteroidales</taxon>
        <taxon>Bacteroidaceae</taxon>
        <taxon>Bacteroides</taxon>
    </lineage>
</organism>
<accession>A0A3D2LVN9</accession>
<feature type="compositionally biased region" description="Basic and acidic residues" evidence="1">
    <location>
        <begin position="23"/>
        <end position="37"/>
    </location>
</feature>
<feature type="compositionally biased region" description="Polar residues" evidence="1">
    <location>
        <begin position="1"/>
        <end position="21"/>
    </location>
</feature>
<evidence type="ECO:0000313" key="4">
    <source>
        <dbReference type="EMBL" id="QDM08485.1"/>
    </source>
</evidence>
<dbReference type="EMBL" id="VWLX01000014">
    <property type="protein sequence ID" value="KAA3802480.1"/>
    <property type="molecule type" value="Genomic_DNA"/>
</dbReference>
<evidence type="ECO:0000256" key="2">
    <source>
        <dbReference type="SAM" id="Phobius"/>
    </source>
</evidence>
<evidence type="ECO:0000313" key="5">
    <source>
        <dbReference type="EMBL" id="RGS84674.1"/>
    </source>
</evidence>
<dbReference type="Proteomes" id="UP000460135">
    <property type="component" value="Unassembled WGS sequence"/>
</dbReference>
<keyword evidence="2" id="KW-1133">Transmembrane helix</keyword>
<dbReference type="EMBL" id="CP041395">
    <property type="protein sequence ID" value="QDM08485.1"/>
    <property type="molecule type" value="Genomic_DNA"/>
</dbReference>
<evidence type="ECO:0000313" key="8">
    <source>
        <dbReference type="Proteomes" id="UP000460135"/>
    </source>
</evidence>
<reference evidence="7" key="1">
    <citation type="journal article" date="2018" name="J. Anim. Genet.">
        <title>Acquired interbacterial defense systems protect against interspecies antagonism in the human gut microbiome.</title>
        <authorList>
            <person name="Ross B.D."/>
            <person name="Verster A.J."/>
            <person name="Radey M.C."/>
            <person name="Schmidtke D.T."/>
            <person name="Pope C.E."/>
            <person name="Hoffman L.R."/>
            <person name="Hajjar A."/>
            <person name="Peterson S.B."/>
            <person name="Borenstein E."/>
            <person name="Mougous J."/>
        </authorList>
    </citation>
    <scope>NUCLEOTIDE SEQUENCE [LARGE SCALE GENOMIC DNA]</scope>
    <source>
        <strain evidence="7">3725 D1 iv</strain>
    </source>
</reference>
<dbReference type="EMBL" id="QRVZ01000006">
    <property type="protein sequence ID" value="RGS84674.1"/>
    <property type="molecule type" value="Genomic_DNA"/>
</dbReference>
<dbReference type="Proteomes" id="UP000266492">
    <property type="component" value="Unassembled WGS sequence"/>
</dbReference>
<feature type="region of interest" description="Disordered" evidence="1">
    <location>
        <begin position="1"/>
        <end position="37"/>
    </location>
</feature>
<reference evidence="4" key="5">
    <citation type="submission" date="2019-07" db="EMBL/GenBank/DDBJ databases">
        <authorList>
            <person name="Ross B.D."/>
            <person name="Verster A.J."/>
            <person name="Radey M.C."/>
            <person name="Schmidtke D.T."/>
            <person name="Pope C.E."/>
            <person name="Hoffman L.R."/>
            <person name="Hajjar A."/>
            <person name="Peterson S.B."/>
            <person name="Borenstein E."/>
            <person name="Mougous J.D."/>
        </authorList>
    </citation>
    <scope>NUCLEOTIDE SEQUENCE</scope>
    <source>
        <strain evidence="4">3725 D1 iv</strain>
    </source>
</reference>